<protein>
    <recommendedName>
        <fullName evidence="2">Mitochondrial fission process protein 1</fullName>
    </recommendedName>
    <alternativeName>
        <fullName evidence="3">Mitochondrial 18 kDa protein</fullName>
    </alternativeName>
</protein>
<evidence type="ECO:0000256" key="2">
    <source>
        <dbReference type="ARBA" id="ARBA00017835"/>
    </source>
</evidence>
<name>A0A1B0GH43_LUTLO</name>
<dbReference type="InterPro" id="IPR019560">
    <property type="entry name" value="Mitochondrial_18_kDa_protein"/>
</dbReference>
<dbReference type="VEuPathDB" id="VectorBase:LLOJ001018"/>
<dbReference type="GO" id="GO:0005739">
    <property type="term" value="C:mitochondrion"/>
    <property type="evidence" value="ECO:0007669"/>
    <property type="project" value="TreeGrafter"/>
</dbReference>
<evidence type="ECO:0000256" key="3">
    <source>
        <dbReference type="ARBA" id="ARBA00029631"/>
    </source>
</evidence>
<dbReference type="KEGG" id="lll:129797761"/>
<dbReference type="PANTHER" id="PTHR11001:SF2">
    <property type="entry name" value="MITOCHONDRIAL FISSION PROCESS PROTEIN 1"/>
    <property type="match status" value="1"/>
</dbReference>
<evidence type="ECO:0000313" key="4">
    <source>
        <dbReference type="EnsemblMetazoa" id="LLOJ001018-PA"/>
    </source>
</evidence>
<dbReference type="GO" id="GO:0000266">
    <property type="term" value="P:mitochondrial fission"/>
    <property type="evidence" value="ECO:0007669"/>
    <property type="project" value="TreeGrafter"/>
</dbReference>
<reference evidence="4" key="1">
    <citation type="submission" date="2020-05" db="UniProtKB">
        <authorList>
            <consortium name="EnsemblMetazoa"/>
        </authorList>
    </citation>
    <scope>IDENTIFICATION</scope>
    <source>
        <strain evidence="4">Jacobina</strain>
    </source>
</reference>
<sequence length="164" mass="18410">MKMTPDDIEEKVNKSFLPDKDLYRDTPVRYLGYSNEVGEAFRPLIKKIFVHLSYGIAVTYVCADAFDKSHKVYKRPSGGGAKAAAITAGDVLLWQMLASVIIPGFTINRICWGTGKLLKMTHQKGVIKKWVPTFVGLASIPAIIHPIDNFVDTLMDKTYRVYIK</sequence>
<keyword evidence="5" id="KW-1185">Reference proteome</keyword>
<dbReference type="GeneID" id="129797761"/>
<dbReference type="OrthoDB" id="424969at2759"/>
<dbReference type="Pfam" id="PF10558">
    <property type="entry name" value="MTP18"/>
    <property type="match status" value="2"/>
</dbReference>
<dbReference type="Proteomes" id="UP000092461">
    <property type="component" value="Unassembled WGS sequence"/>
</dbReference>
<dbReference type="AlphaFoldDB" id="A0A1B0GH43"/>
<dbReference type="PANTHER" id="PTHR11001">
    <property type="entry name" value="MITOCHONDRIAL FISSION PROCESS PROTEIN 1"/>
    <property type="match status" value="1"/>
</dbReference>
<dbReference type="VEuPathDB" id="VectorBase:LLONM1_001534"/>
<evidence type="ECO:0000313" key="5">
    <source>
        <dbReference type="Proteomes" id="UP000092461"/>
    </source>
</evidence>
<proteinExistence type="inferred from homology"/>
<evidence type="ECO:0000256" key="1">
    <source>
        <dbReference type="ARBA" id="ARBA00009224"/>
    </source>
</evidence>
<dbReference type="EMBL" id="AJWK01003962">
    <property type="status" value="NOT_ANNOTATED_CDS"/>
    <property type="molecule type" value="Genomic_DNA"/>
</dbReference>
<accession>A0A1B0GH43</accession>
<dbReference type="EnsemblMetazoa" id="LLOJ001018-RA">
    <property type="protein sequence ID" value="LLOJ001018-PA"/>
    <property type="gene ID" value="LLOJ001018"/>
</dbReference>
<organism evidence="4 5">
    <name type="scientific">Lutzomyia longipalpis</name>
    <name type="common">Sand fly</name>
    <dbReference type="NCBI Taxonomy" id="7200"/>
    <lineage>
        <taxon>Eukaryota</taxon>
        <taxon>Metazoa</taxon>
        <taxon>Ecdysozoa</taxon>
        <taxon>Arthropoda</taxon>
        <taxon>Hexapoda</taxon>
        <taxon>Insecta</taxon>
        <taxon>Pterygota</taxon>
        <taxon>Neoptera</taxon>
        <taxon>Endopterygota</taxon>
        <taxon>Diptera</taxon>
        <taxon>Nematocera</taxon>
        <taxon>Psychodoidea</taxon>
        <taxon>Psychodidae</taxon>
        <taxon>Lutzomyia</taxon>
        <taxon>Lutzomyia</taxon>
    </lineage>
</organism>
<dbReference type="RefSeq" id="XP_055696576.1">
    <property type="nucleotide sequence ID" value="XM_055840601.1"/>
</dbReference>
<comment type="similarity">
    <text evidence="1">Belongs to the MTFP1 family.</text>
</comment>